<accession>A0A1A8Z1W8</accession>
<name>A0A1A8Z1W8_9ACTN</name>
<sequence length="299" mass="33865">MTRIPRRPAELAGKVFYAREAVHRGLLTKNALRSSAWQQLFHNVYADSRLEISHRTRCHAAASWLFPPGCAIAGRSAVALLGGPQPRPAEPVEVLVEPTARFGPVAGLRIHVATWREGEVWRVDGMPVTSPTRTCWDLAYWLDLVEAVAHVDALLHSGAARMEELMAYLRRRKGERGARRLAQVLDLVDGGAESLPESRLRVRLVEAGAPRPVTQHVIERHGRFVARVDLAWPAFKVAVEYDGLWHHDPEQFHRDRRRLNQILGEEWIVLHVTSRRLAEDFDGILTELRTALTSRRPRT</sequence>
<dbReference type="EMBL" id="LT594323">
    <property type="protein sequence ID" value="SBT37806.1"/>
    <property type="molecule type" value="Genomic_DNA"/>
</dbReference>
<keyword evidence="1" id="KW-0255">Endonuclease</keyword>
<keyword evidence="2" id="KW-1185">Reference proteome</keyword>
<evidence type="ECO:0000313" key="2">
    <source>
        <dbReference type="Proteomes" id="UP000199385"/>
    </source>
</evidence>
<protein>
    <submittedName>
        <fullName evidence="1">Very-short-patch-repair endonuclease</fullName>
    </submittedName>
</protein>
<dbReference type="PATRIC" id="fig|261654.4.peg.337"/>
<gene>
    <name evidence="1" type="ORF">GA0070611_0334</name>
</gene>
<evidence type="ECO:0000313" key="1">
    <source>
        <dbReference type="EMBL" id="SBT37806.1"/>
    </source>
</evidence>
<keyword evidence="1" id="KW-0378">Hydrolase</keyword>
<organism evidence="1 2">
    <name type="scientific">Micromonospora auratinigra</name>
    <dbReference type="NCBI Taxonomy" id="261654"/>
    <lineage>
        <taxon>Bacteria</taxon>
        <taxon>Bacillati</taxon>
        <taxon>Actinomycetota</taxon>
        <taxon>Actinomycetes</taxon>
        <taxon>Micromonosporales</taxon>
        <taxon>Micromonosporaceae</taxon>
        <taxon>Micromonospora</taxon>
    </lineage>
</organism>
<dbReference type="Gene3D" id="3.40.960.10">
    <property type="entry name" value="VSR Endonuclease"/>
    <property type="match status" value="1"/>
</dbReference>
<keyword evidence="1" id="KW-0540">Nuclease</keyword>
<dbReference type="Proteomes" id="UP000199385">
    <property type="component" value="Chromosome I"/>
</dbReference>
<dbReference type="STRING" id="261654.GA0070611_0334"/>
<reference evidence="2" key="1">
    <citation type="submission" date="2016-06" db="EMBL/GenBank/DDBJ databases">
        <authorList>
            <person name="Varghese N."/>
            <person name="Submissions Spin"/>
        </authorList>
    </citation>
    <scope>NUCLEOTIDE SEQUENCE [LARGE SCALE GENOMIC DNA]</scope>
    <source>
        <strain evidence="2">DSM 44815</strain>
    </source>
</reference>
<dbReference type="InterPro" id="IPR011335">
    <property type="entry name" value="Restrct_endonuc-II-like"/>
</dbReference>
<dbReference type="SUPFAM" id="SSF52980">
    <property type="entry name" value="Restriction endonuclease-like"/>
    <property type="match status" value="1"/>
</dbReference>
<proteinExistence type="predicted"/>
<dbReference type="AlphaFoldDB" id="A0A1A8Z1W8"/>
<dbReference type="GO" id="GO:0004519">
    <property type="term" value="F:endonuclease activity"/>
    <property type="evidence" value="ECO:0007669"/>
    <property type="project" value="UniProtKB-KW"/>
</dbReference>